<evidence type="ECO:0000313" key="8">
    <source>
        <dbReference type="EMBL" id="AEW48273.1"/>
    </source>
</evidence>
<protein>
    <submittedName>
        <fullName evidence="8">TCP1</fullName>
    </submittedName>
</protein>
<feature type="compositionally biased region" description="Acidic residues" evidence="6">
    <location>
        <begin position="155"/>
        <end position="170"/>
    </location>
</feature>
<feature type="domain" description="TCP" evidence="7">
    <location>
        <begin position="79"/>
        <end position="137"/>
    </location>
</feature>
<gene>
    <name evidence="8" type="primary">TCP1</name>
</gene>
<evidence type="ECO:0000256" key="5">
    <source>
        <dbReference type="ARBA" id="ARBA00023242"/>
    </source>
</evidence>
<evidence type="ECO:0000256" key="3">
    <source>
        <dbReference type="ARBA" id="ARBA00023125"/>
    </source>
</evidence>
<proteinExistence type="evidence at transcript level"/>
<dbReference type="PROSITE" id="PS51369">
    <property type="entry name" value="TCP"/>
    <property type="match status" value="1"/>
</dbReference>
<keyword evidence="3" id="KW-0238">DNA-binding</keyword>
<dbReference type="EMBL" id="JQ290073">
    <property type="protein sequence ID" value="AEW48273.1"/>
    <property type="molecule type" value="mRNA"/>
</dbReference>
<evidence type="ECO:0000256" key="4">
    <source>
        <dbReference type="ARBA" id="ARBA00023163"/>
    </source>
</evidence>
<dbReference type="GO" id="GO:0043565">
    <property type="term" value="F:sequence-specific DNA binding"/>
    <property type="evidence" value="ECO:0007669"/>
    <property type="project" value="TreeGrafter"/>
</dbReference>
<keyword evidence="4" id="KW-0804">Transcription</keyword>
<evidence type="ECO:0000256" key="6">
    <source>
        <dbReference type="SAM" id="MobiDB-lite"/>
    </source>
</evidence>
<feature type="region of interest" description="Disordered" evidence="6">
    <location>
        <begin position="145"/>
        <end position="181"/>
    </location>
</feature>
<dbReference type="AlphaFoldDB" id="H9MEM1"/>
<dbReference type="GO" id="GO:2000032">
    <property type="term" value="P:regulation of secondary shoot formation"/>
    <property type="evidence" value="ECO:0007669"/>
    <property type="project" value="TreeGrafter"/>
</dbReference>
<sequence>MSSSNNEYNNGNNSIVYPLSLYLSSLSGHQDINHNAYNHHQLRASPGQMVSAVPDRSFNSNNAGFQIPEMSKEVKKVVKKDRHSKIHTAQGLRDRRVRLSLGVARQFFDLQDMLGFDKASKTLDWLLNKSRKAIKKVVQAKTLNNVDDDNNRGDVEEEEEGEEEEEDGDYDGDKSFVYGSSPEYNDEKVLCKVKKSEKRNIYSKGSRGKARGKAKEGTIEKVNDLPETASEITQSEIMEPFKSSRILREGDEMTYYPYKEALVEFDDQESILTNGKINISMSMDQSYNQHNGMFMFKDQSSSSNYSTILPHNMDFDYGQNPFIDQPFCAGTNTKFPKGFP</sequence>
<dbReference type="InterPro" id="IPR017887">
    <property type="entry name" value="TF_TCP_subgr"/>
</dbReference>
<evidence type="ECO:0000256" key="2">
    <source>
        <dbReference type="ARBA" id="ARBA00023015"/>
    </source>
</evidence>
<name>H9MEM1_9BRAS</name>
<keyword evidence="5" id="KW-0539">Nucleus</keyword>
<evidence type="ECO:0000256" key="1">
    <source>
        <dbReference type="ARBA" id="ARBA00004123"/>
    </source>
</evidence>
<dbReference type="PANTHER" id="PTHR31072:SF224">
    <property type="entry name" value="TRANSCRIPTION FACTOR TCP1"/>
    <property type="match status" value="1"/>
</dbReference>
<dbReference type="GO" id="GO:0005634">
    <property type="term" value="C:nucleus"/>
    <property type="evidence" value="ECO:0007669"/>
    <property type="project" value="UniProtKB-SubCell"/>
</dbReference>
<keyword evidence="2" id="KW-0805">Transcription regulation</keyword>
<dbReference type="Pfam" id="PF03634">
    <property type="entry name" value="TCP"/>
    <property type="match status" value="1"/>
</dbReference>
<evidence type="ECO:0000259" key="7">
    <source>
        <dbReference type="PROSITE" id="PS51369"/>
    </source>
</evidence>
<dbReference type="GO" id="GO:0003700">
    <property type="term" value="F:DNA-binding transcription factor activity"/>
    <property type="evidence" value="ECO:0007669"/>
    <property type="project" value="InterPro"/>
</dbReference>
<reference evidence="8" key="1">
    <citation type="journal article" date="2012" name="Mol. Biol. Evol.">
        <title>Corolla monosymmetry: evolution of a morphological novelty in the brassicaceae family.</title>
        <authorList>
            <person name="Busch A."/>
            <person name="Horn S."/>
            <person name="Muehlhausen A."/>
            <person name="Mummenhoff K."/>
            <person name="Zachgo S."/>
        </authorList>
    </citation>
    <scope>NUCLEOTIDE SEQUENCE</scope>
</reference>
<comment type="subcellular location">
    <subcellularLocation>
        <location evidence="1">Nucleus</location>
    </subcellularLocation>
</comment>
<dbReference type="PANTHER" id="PTHR31072">
    <property type="entry name" value="TRANSCRIPTION FACTOR TCP4-RELATED"/>
    <property type="match status" value="1"/>
</dbReference>
<organism evidence="8">
    <name type="scientific">Teesdalia nudicaulis</name>
    <dbReference type="NCBI Taxonomy" id="165363"/>
    <lineage>
        <taxon>Eukaryota</taxon>
        <taxon>Viridiplantae</taxon>
        <taxon>Streptophyta</taxon>
        <taxon>Embryophyta</taxon>
        <taxon>Tracheophyta</taxon>
        <taxon>Spermatophyta</taxon>
        <taxon>Magnoliopsida</taxon>
        <taxon>eudicotyledons</taxon>
        <taxon>Gunneridae</taxon>
        <taxon>Pentapetalae</taxon>
        <taxon>rosids</taxon>
        <taxon>malvids</taxon>
        <taxon>Brassicales</taxon>
        <taxon>Brassicaceae</taxon>
        <taxon>Iberideae</taxon>
        <taxon>Teesdalia</taxon>
    </lineage>
</organism>
<accession>H9MEM1</accession>
<dbReference type="InterPro" id="IPR005333">
    <property type="entry name" value="Transcription_factor_TCP"/>
</dbReference>